<evidence type="ECO:0000313" key="3">
    <source>
        <dbReference type="Proteomes" id="UP000533641"/>
    </source>
</evidence>
<name>A0A7W6RR58_9HYPH</name>
<organism evidence="2 3">
    <name type="scientific">Rhizobium mongolense</name>
    <dbReference type="NCBI Taxonomy" id="57676"/>
    <lineage>
        <taxon>Bacteria</taxon>
        <taxon>Pseudomonadati</taxon>
        <taxon>Pseudomonadota</taxon>
        <taxon>Alphaproteobacteria</taxon>
        <taxon>Hyphomicrobiales</taxon>
        <taxon>Rhizobiaceae</taxon>
        <taxon>Rhizobium/Agrobacterium group</taxon>
        <taxon>Rhizobium</taxon>
    </lineage>
</organism>
<proteinExistence type="predicted"/>
<gene>
    <name evidence="2" type="ORF">GGE12_004353</name>
</gene>
<dbReference type="Proteomes" id="UP000533641">
    <property type="component" value="Unassembled WGS sequence"/>
</dbReference>
<comment type="caution">
    <text evidence="2">The sequence shown here is derived from an EMBL/GenBank/DDBJ whole genome shotgun (WGS) entry which is preliminary data.</text>
</comment>
<feature type="region of interest" description="Disordered" evidence="1">
    <location>
        <begin position="18"/>
        <end position="59"/>
    </location>
</feature>
<reference evidence="2 3" key="1">
    <citation type="submission" date="2020-08" db="EMBL/GenBank/DDBJ databases">
        <title>Genomic Encyclopedia of Type Strains, Phase IV (KMG-V): Genome sequencing to study the core and pangenomes of soil and plant-associated prokaryotes.</title>
        <authorList>
            <person name="Whitman W."/>
        </authorList>
    </citation>
    <scope>NUCLEOTIDE SEQUENCE [LARGE SCALE GENOMIC DNA]</scope>
    <source>
        <strain evidence="2 3">SEMIA 402</strain>
    </source>
</reference>
<dbReference type="EMBL" id="JACIGM010000009">
    <property type="protein sequence ID" value="MBB4276556.1"/>
    <property type="molecule type" value="Genomic_DNA"/>
</dbReference>
<evidence type="ECO:0000256" key="1">
    <source>
        <dbReference type="SAM" id="MobiDB-lite"/>
    </source>
</evidence>
<sequence>MNGAEPTKVKMWRNIQIRKGKLEGDDDTCQEADHAPKDGGDQSIPDNLVKIGPRSGLDASSPWRKINPQQQQHCACQEAEEQDPHVGRKKLIMSGSGTNQCQESANRNQHGFSGVIHVMASKPQMTAPWTAVFLATWEQFPREGQQVVDPYQRTLQVFPLC</sequence>
<dbReference type="AlphaFoldDB" id="A0A7W6RR58"/>
<feature type="compositionally biased region" description="Basic and acidic residues" evidence="1">
    <location>
        <begin position="31"/>
        <end position="40"/>
    </location>
</feature>
<evidence type="ECO:0000313" key="2">
    <source>
        <dbReference type="EMBL" id="MBB4276556.1"/>
    </source>
</evidence>
<accession>A0A7W6RR58</accession>
<protein>
    <submittedName>
        <fullName evidence="2">Uncharacterized protein</fullName>
    </submittedName>
</protein>